<evidence type="ECO:0000313" key="4">
    <source>
        <dbReference type="EMBL" id="KJH53591.1"/>
    </source>
</evidence>
<reference evidence="4 5" key="1">
    <citation type="submission" date="2013-11" db="EMBL/GenBank/DDBJ databases">
        <title>Draft genome of the bovine lungworm Dictyocaulus viviparus.</title>
        <authorList>
            <person name="Mitreva M."/>
        </authorList>
    </citation>
    <scope>NUCLEOTIDE SEQUENCE [LARGE SCALE GENOMIC DNA]</scope>
    <source>
        <strain evidence="4 5">HannoverDv2000</strain>
    </source>
</reference>
<keyword evidence="5" id="KW-1185">Reference proteome</keyword>
<reference evidence="5" key="2">
    <citation type="journal article" date="2016" name="Sci. Rep.">
        <title>Dictyocaulus viviparus genome, variome and transcriptome elucidate lungworm biology and support future intervention.</title>
        <authorList>
            <person name="McNulty S.N."/>
            <person name="Strube C."/>
            <person name="Rosa B.A."/>
            <person name="Martin J.C."/>
            <person name="Tyagi R."/>
            <person name="Choi Y.J."/>
            <person name="Wang Q."/>
            <person name="Hallsworth Pepin K."/>
            <person name="Zhang X."/>
            <person name="Ozersky P."/>
            <person name="Wilson R.K."/>
            <person name="Sternberg P.W."/>
            <person name="Gasser R.B."/>
            <person name="Mitreva M."/>
        </authorList>
    </citation>
    <scope>NUCLEOTIDE SEQUENCE [LARGE SCALE GENOMIC DNA]</scope>
    <source>
        <strain evidence="5">HannoverDv2000</strain>
    </source>
</reference>
<accession>A0A0D8YFZ9</accession>
<evidence type="ECO:0000256" key="3">
    <source>
        <dbReference type="SAM" id="SignalP"/>
    </source>
</evidence>
<sequence>MDKWAAQLLLYPLIYALHENDSSGNSSTAEDTIVTSTDIIDNNSTTILTTYSTTNISTTNILRTSSKTFSYINDWQTIGIRIGVGGICAFGFVALFTCLYYWFSSGSNKRRSRRRRIKSVSLEDECQEHYLVEENDDSQIGTSGTGPTPTTPFVERKISSNTI</sequence>
<feature type="signal peptide" evidence="3">
    <location>
        <begin position="1"/>
        <end position="16"/>
    </location>
</feature>
<feature type="region of interest" description="Disordered" evidence="1">
    <location>
        <begin position="137"/>
        <end position="163"/>
    </location>
</feature>
<keyword evidence="2" id="KW-0472">Membrane</keyword>
<feature type="compositionally biased region" description="Low complexity" evidence="1">
    <location>
        <begin position="141"/>
        <end position="152"/>
    </location>
</feature>
<evidence type="ECO:0000313" key="5">
    <source>
        <dbReference type="Proteomes" id="UP000053766"/>
    </source>
</evidence>
<keyword evidence="2" id="KW-1133">Transmembrane helix</keyword>
<evidence type="ECO:0000256" key="2">
    <source>
        <dbReference type="SAM" id="Phobius"/>
    </source>
</evidence>
<name>A0A0D8YFZ9_DICVI</name>
<protein>
    <submittedName>
        <fullName evidence="4">Uncharacterized protein</fullName>
    </submittedName>
</protein>
<evidence type="ECO:0000256" key="1">
    <source>
        <dbReference type="SAM" id="MobiDB-lite"/>
    </source>
</evidence>
<dbReference type="EMBL" id="KN716150">
    <property type="protein sequence ID" value="KJH53591.1"/>
    <property type="molecule type" value="Genomic_DNA"/>
</dbReference>
<gene>
    <name evidence="4" type="ORF">DICVIV_00019</name>
</gene>
<dbReference type="AlphaFoldDB" id="A0A0D8YFZ9"/>
<organism evidence="4 5">
    <name type="scientific">Dictyocaulus viviparus</name>
    <name type="common">Bovine lungworm</name>
    <dbReference type="NCBI Taxonomy" id="29172"/>
    <lineage>
        <taxon>Eukaryota</taxon>
        <taxon>Metazoa</taxon>
        <taxon>Ecdysozoa</taxon>
        <taxon>Nematoda</taxon>
        <taxon>Chromadorea</taxon>
        <taxon>Rhabditida</taxon>
        <taxon>Rhabditina</taxon>
        <taxon>Rhabditomorpha</taxon>
        <taxon>Strongyloidea</taxon>
        <taxon>Metastrongylidae</taxon>
        <taxon>Dictyocaulus</taxon>
    </lineage>
</organism>
<keyword evidence="2" id="KW-0812">Transmembrane</keyword>
<feature type="transmembrane region" description="Helical" evidence="2">
    <location>
        <begin position="78"/>
        <end position="103"/>
    </location>
</feature>
<proteinExistence type="predicted"/>
<dbReference type="Proteomes" id="UP000053766">
    <property type="component" value="Unassembled WGS sequence"/>
</dbReference>
<feature type="compositionally biased region" description="Basic and acidic residues" evidence="1">
    <location>
        <begin position="154"/>
        <end position="163"/>
    </location>
</feature>
<keyword evidence="3" id="KW-0732">Signal</keyword>
<feature type="chain" id="PRO_5002336425" evidence="3">
    <location>
        <begin position="17"/>
        <end position="163"/>
    </location>
</feature>